<name>A0ABS5KKF4_9ACTN</name>
<feature type="compositionally biased region" description="Basic and acidic residues" evidence="1">
    <location>
        <begin position="133"/>
        <end position="142"/>
    </location>
</feature>
<sequence length="167" mass="18163">MALTSPFVIELTGAEREDLEHLADSRTAPFGQVQRASVILAMADGMSNAAVSKAAGRHVDTVRTWRKRFAVEWLAVLTDRPRPASRPRLSPAVPGGQTTDHRRGHRYAAGDRHRVDPPAACRTPGLGRAGRVRLADRPDTGRRRSQTAPGPRLADSTGRPGVLHQSR</sequence>
<comment type="caution">
    <text evidence="2">The sequence shown here is derived from an EMBL/GenBank/DDBJ whole genome shotgun (WGS) entry which is preliminary data.</text>
</comment>
<evidence type="ECO:0000313" key="3">
    <source>
        <dbReference type="Proteomes" id="UP000730482"/>
    </source>
</evidence>
<reference evidence="2 3" key="1">
    <citation type="submission" date="2020-02" db="EMBL/GenBank/DDBJ databases">
        <title>Acidophilic actinobacteria isolated from forest soil.</title>
        <authorList>
            <person name="Golinska P."/>
        </authorList>
    </citation>
    <scope>NUCLEOTIDE SEQUENCE [LARGE SCALE GENOMIC DNA]</scope>
    <source>
        <strain evidence="2 3">NL8</strain>
    </source>
</reference>
<evidence type="ECO:0000313" key="2">
    <source>
        <dbReference type="EMBL" id="MBS2546431.1"/>
    </source>
</evidence>
<accession>A0ABS5KKF4</accession>
<dbReference type="InterPro" id="IPR009057">
    <property type="entry name" value="Homeodomain-like_sf"/>
</dbReference>
<gene>
    <name evidence="2" type="ORF">KGQ19_06085</name>
</gene>
<proteinExistence type="predicted"/>
<keyword evidence="3" id="KW-1185">Reference proteome</keyword>
<dbReference type="SUPFAM" id="SSF46689">
    <property type="entry name" value="Homeodomain-like"/>
    <property type="match status" value="1"/>
</dbReference>
<dbReference type="Pfam" id="PF13551">
    <property type="entry name" value="HTH_29"/>
    <property type="match status" value="1"/>
</dbReference>
<dbReference type="Proteomes" id="UP000730482">
    <property type="component" value="Unassembled WGS sequence"/>
</dbReference>
<evidence type="ECO:0000256" key="1">
    <source>
        <dbReference type="SAM" id="MobiDB-lite"/>
    </source>
</evidence>
<protein>
    <submittedName>
        <fullName evidence="2">Helix-turn-helix domain-containing protein</fullName>
    </submittedName>
</protein>
<feature type="region of interest" description="Disordered" evidence="1">
    <location>
        <begin position="80"/>
        <end position="167"/>
    </location>
</feature>
<dbReference type="EMBL" id="JAAFYZ010000013">
    <property type="protein sequence ID" value="MBS2546431.1"/>
    <property type="molecule type" value="Genomic_DNA"/>
</dbReference>
<organism evidence="2 3">
    <name type="scientific">Catenulispora pinistramenti</name>
    <dbReference type="NCBI Taxonomy" id="2705254"/>
    <lineage>
        <taxon>Bacteria</taxon>
        <taxon>Bacillati</taxon>
        <taxon>Actinomycetota</taxon>
        <taxon>Actinomycetes</taxon>
        <taxon>Catenulisporales</taxon>
        <taxon>Catenulisporaceae</taxon>
        <taxon>Catenulispora</taxon>
    </lineage>
</organism>